<evidence type="ECO:0000256" key="2">
    <source>
        <dbReference type="ARBA" id="ARBA00004574"/>
    </source>
</evidence>
<evidence type="ECO:0000259" key="10">
    <source>
        <dbReference type="Pfam" id="PF10451"/>
    </source>
</evidence>
<evidence type="ECO:0000256" key="6">
    <source>
        <dbReference type="ARBA" id="ARBA00023125"/>
    </source>
</evidence>
<accession>A0AAN6SB46</accession>
<comment type="caution">
    <text evidence="11">The sequence shown here is derived from an EMBL/GenBank/DDBJ whole genome shotgun (WGS) entry which is preliminary data.</text>
</comment>
<organism evidence="11 12">
    <name type="scientific">Pseudoneurospora amorphoporcata</name>
    <dbReference type="NCBI Taxonomy" id="241081"/>
    <lineage>
        <taxon>Eukaryota</taxon>
        <taxon>Fungi</taxon>
        <taxon>Dikarya</taxon>
        <taxon>Ascomycota</taxon>
        <taxon>Pezizomycotina</taxon>
        <taxon>Sordariomycetes</taxon>
        <taxon>Sordariomycetidae</taxon>
        <taxon>Sordariales</taxon>
        <taxon>Sordariaceae</taxon>
        <taxon>Pseudoneurospora</taxon>
    </lineage>
</organism>
<feature type="compositionally biased region" description="Basic and acidic residues" evidence="9">
    <location>
        <begin position="238"/>
        <end position="250"/>
    </location>
</feature>
<evidence type="ECO:0000256" key="3">
    <source>
        <dbReference type="ARBA" id="ARBA00017411"/>
    </source>
</evidence>
<dbReference type="CDD" id="cd03524">
    <property type="entry name" value="RPA2_OBF_family"/>
    <property type="match status" value="1"/>
</dbReference>
<dbReference type="Gene3D" id="2.40.50.140">
    <property type="entry name" value="Nucleic acid-binding proteins"/>
    <property type="match status" value="1"/>
</dbReference>
<dbReference type="EMBL" id="MU859407">
    <property type="protein sequence ID" value="KAK3947135.1"/>
    <property type="molecule type" value="Genomic_DNA"/>
</dbReference>
<dbReference type="SUPFAM" id="SSF50249">
    <property type="entry name" value="Nucleic acid-binding proteins"/>
    <property type="match status" value="1"/>
</dbReference>
<feature type="compositionally biased region" description="Basic and acidic residues" evidence="9">
    <location>
        <begin position="318"/>
        <end position="329"/>
    </location>
</feature>
<feature type="domain" description="CST complex subunit Stn1 N-terminal" evidence="10">
    <location>
        <begin position="140"/>
        <end position="228"/>
    </location>
</feature>
<dbReference type="InterPro" id="IPR040260">
    <property type="entry name" value="RFA2-like"/>
</dbReference>
<reference evidence="11" key="2">
    <citation type="submission" date="2023-06" db="EMBL/GenBank/DDBJ databases">
        <authorList>
            <consortium name="Lawrence Berkeley National Laboratory"/>
            <person name="Mondo S.J."/>
            <person name="Hensen N."/>
            <person name="Bonometti L."/>
            <person name="Westerberg I."/>
            <person name="Brannstrom I.O."/>
            <person name="Guillou S."/>
            <person name="Cros-Aarteil S."/>
            <person name="Calhoun S."/>
            <person name="Haridas S."/>
            <person name="Kuo A."/>
            <person name="Pangilinan J."/>
            <person name="Riley R."/>
            <person name="Labutti K."/>
            <person name="Andreopoulos B."/>
            <person name="Lipzen A."/>
            <person name="Chen C."/>
            <person name="Yanf M."/>
            <person name="Daum C."/>
            <person name="Ng V."/>
            <person name="Clum A."/>
            <person name="Steindorff A."/>
            <person name="Ohm R."/>
            <person name="Martin F."/>
            <person name="Silar P."/>
            <person name="Natvig D."/>
            <person name="Lalanne C."/>
            <person name="Gautier V."/>
            <person name="Ament-Velasquez S.L."/>
            <person name="Kruys A."/>
            <person name="Hutchinson M.I."/>
            <person name="Powell A.J."/>
            <person name="Barry K."/>
            <person name="Miller A.N."/>
            <person name="Grigoriev I.V."/>
            <person name="Debuchy R."/>
            <person name="Gladieux P."/>
            <person name="Thoren M.H."/>
            <person name="Johannesson H."/>
        </authorList>
    </citation>
    <scope>NUCLEOTIDE SEQUENCE</scope>
    <source>
        <strain evidence="11">CBS 626.80</strain>
    </source>
</reference>
<gene>
    <name evidence="11" type="ORF">QBC32DRAFT_224838</name>
</gene>
<dbReference type="GO" id="GO:0003677">
    <property type="term" value="F:DNA binding"/>
    <property type="evidence" value="ECO:0007669"/>
    <property type="project" value="UniProtKB-KW"/>
</dbReference>
<evidence type="ECO:0000256" key="5">
    <source>
        <dbReference type="ARBA" id="ARBA00022895"/>
    </source>
</evidence>
<dbReference type="Proteomes" id="UP001303222">
    <property type="component" value="Unassembled WGS sequence"/>
</dbReference>
<protein>
    <recommendedName>
        <fullName evidence="3">CST complex subunit STN1</fullName>
    </recommendedName>
    <alternativeName>
        <fullName evidence="8">Suppressor of cdc thirteen homolog</fullName>
    </alternativeName>
</protein>
<feature type="compositionally biased region" description="Basic and acidic residues" evidence="9">
    <location>
        <begin position="222"/>
        <end position="231"/>
    </location>
</feature>
<dbReference type="PANTHER" id="PTHR13989:SF33">
    <property type="entry name" value="CST COMPLEX SUBUNIT STN1"/>
    <property type="match status" value="1"/>
</dbReference>
<dbReference type="GO" id="GO:0000781">
    <property type="term" value="C:chromosome, telomeric region"/>
    <property type="evidence" value="ECO:0007669"/>
    <property type="project" value="UniProtKB-SubCell"/>
</dbReference>
<keyword evidence="5" id="KW-0779">Telomere</keyword>
<feature type="compositionally biased region" description="Polar residues" evidence="9">
    <location>
        <begin position="275"/>
        <end position="284"/>
    </location>
</feature>
<keyword evidence="6" id="KW-0238">DNA-binding</keyword>
<evidence type="ECO:0000256" key="1">
    <source>
        <dbReference type="ARBA" id="ARBA00004123"/>
    </source>
</evidence>
<reference evidence="11" key="1">
    <citation type="journal article" date="2023" name="Mol. Phylogenet. Evol.">
        <title>Genome-scale phylogeny and comparative genomics of the fungal order Sordariales.</title>
        <authorList>
            <person name="Hensen N."/>
            <person name="Bonometti L."/>
            <person name="Westerberg I."/>
            <person name="Brannstrom I.O."/>
            <person name="Guillou S."/>
            <person name="Cros-Aarteil S."/>
            <person name="Calhoun S."/>
            <person name="Haridas S."/>
            <person name="Kuo A."/>
            <person name="Mondo S."/>
            <person name="Pangilinan J."/>
            <person name="Riley R."/>
            <person name="LaButti K."/>
            <person name="Andreopoulos B."/>
            <person name="Lipzen A."/>
            <person name="Chen C."/>
            <person name="Yan M."/>
            <person name="Daum C."/>
            <person name="Ng V."/>
            <person name="Clum A."/>
            <person name="Steindorff A."/>
            <person name="Ohm R.A."/>
            <person name="Martin F."/>
            <person name="Silar P."/>
            <person name="Natvig D.O."/>
            <person name="Lalanne C."/>
            <person name="Gautier V."/>
            <person name="Ament-Velasquez S.L."/>
            <person name="Kruys A."/>
            <person name="Hutchinson M.I."/>
            <person name="Powell A.J."/>
            <person name="Barry K."/>
            <person name="Miller A.N."/>
            <person name="Grigoriev I.V."/>
            <person name="Debuchy R."/>
            <person name="Gladieux P."/>
            <person name="Hiltunen Thoren M."/>
            <person name="Johannesson H."/>
        </authorList>
    </citation>
    <scope>NUCLEOTIDE SEQUENCE</scope>
    <source>
        <strain evidence="11">CBS 626.80</strain>
    </source>
</reference>
<feature type="domain" description="CST complex subunit Stn1 N-terminal" evidence="10">
    <location>
        <begin position="49"/>
        <end position="108"/>
    </location>
</feature>
<evidence type="ECO:0000256" key="9">
    <source>
        <dbReference type="SAM" id="MobiDB-lite"/>
    </source>
</evidence>
<evidence type="ECO:0000313" key="12">
    <source>
        <dbReference type="Proteomes" id="UP001303222"/>
    </source>
</evidence>
<evidence type="ECO:0000256" key="4">
    <source>
        <dbReference type="ARBA" id="ARBA00022454"/>
    </source>
</evidence>
<name>A0AAN6SB46_9PEZI</name>
<dbReference type="PANTHER" id="PTHR13989">
    <property type="entry name" value="REPLICATION PROTEIN A-RELATED"/>
    <property type="match status" value="1"/>
</dbReference>
<proteinExistence type="predicted"/>
<keyword evidence="4" id="KW-0158">Chromosome</keyword>
<dbReference type="InterPro" id="IPR018856">
    <property type="entry name" value="Stn1_N"/>
</dbReference>
<dbReference type="AlphaFoldDB" id="A0AAN6SB46"/>
<evidence type="ECO:0000313" key="11">
    <source>
        <dbReference type="EMBL" id="KAK3947135.1"/>
    </source>
</evidence>
<dbReference type="GO" id="GO:0005634">
    <property type="term" value="C:nucleus"/>
    <property type="evidence" value="ECO:0007669"/>
    <property type="project" value="UniProtKB-SubCell"/>
</dbReference>
<feature type="region of interest" description="Disordered" evidence="9">
    <location>
        <begin position="267"/>
        <end position="349"/>
    </location>
</feature>
<dbReference type="InterPro" id="IPR012340">
    <property type="entry name" value="NA-bd_OB-fold"/>
</dbReference>
<feature type="region of interest" description="Disordered" evidence="9">
    <location>
        <begin position="222"/>
        <end position="250"/>
    </location>
</feature>
<evidence type="ECO:0000256" key="7">
    <source>
        <dbReference type="ARBA" id="ARBA00023242"/>
    </source>
</evidence>
<dbReference type="Pfam" id="PF10451">
    <property type="entry name" value="Stn1"/>
    <property type="match status" value="2"/>
</dbReference>
<evidence type="ECO:0000256" key="8">
    <source>
        <dbReference type="ARBA" id="ARBA00030039"/>
    </source>
</evidence>
<keyword evidence="12" id="KW-1185">Reference proteome</keyword>
<keyword evidence="7" id="KW-0539">Nucleus</keyword>
<comment type="subcellular location">
    <subcellularLocation>
        <location evidence="2">Chromosome</location>
        <location evidence="2">Telomere</location>
    </subcellularLocation>
    <subcellularLocation>
        <location evidence="1">Nucleus</location>
    </subcellularLocation>
</comment>
<sequence>MTDSRAAAVAQGQPAPAPAPELYPQYCFHLSPTINKWCHLRAADIVALSSHPGLQGQDLYFHLNHPIKWVRVCGIVVAIDVYGDPSSRKGQIQVVTIDDSSGETIECVIPLPALPPSTTAGQPLQQQQQPQPLPMIDSEIDIGQTLDIKGSLRTFRDQRQLKVEKIVHLRTTEQEVAFWEKVVQLRREVLDRPWKLEAKVVRSLRREAMGVDTERELKKREREIEKDEARRERKRRRRLEEERKVEEMEREAKRMRRLEEERVRLDKERKAEGQSKVSITTSNPVAKRQAQVVMPTRTKKNITGLERKMASRVPIPPRPKEPTGLERKTKSVSSDRAVPVTGKYTALGL</sequence>